<name>A0ACC0LYW6_RHOML</name>
<evidence type="ECO:0000313" key="2">
    <source>
        <dbReference type="Proteomes" id="UP001062846"/>
    </source>
</evidence>
<protein>
    <submittedName>
        <fullName evidence="1">Uncharacterized protein</fullName>
    </submittedName>
</protein>
<dbReference type="Proteomes" id="UP001062846">
    <property type="component" value="Chromosome 10"/>
</dbReference>
<reference evidence="1" key="1">
    <citation type="submission" date="2022-02" db="EMBL/GenBank/DDBJ databases">
        <title>Plant Genome Project.</title>
        <authorList>
            <person name="Zhang R.-G."/>
        </authorList>
    </citation>
    <scope>NUCLEOTIDE SEQUENCE</scope>
    <source>
        <strain evidence="1">AT1</strain>
    </source>
</reference>
<accession>A0ACC0LYW6</accession>
<gene>
    <name evidence="1" type="ORF">RHMOL_Rhmol10G0029600</name>
</gene>
<evidence type="ECO:0000313" key="1">
    <source>
        <dbReference type="EMBL" id="KAI8533701.1"/>
    </source>
</evidence>
<comment type="caution">
    <text evidence="1">The sequence shown here is derived from an EMBL/GenBank/DDBJ whole genome shotgun (WGS) entry which is preliminary data.</text>
</comment>
<dbReference type="EMBL" id="CM046397">
    <property type="protein sequence ID" value="KAI8533701.1"/>
    <property type="molecule type" value="Genomic_DNA"/>
</dbReference>
<keyword evidence="2" id="KW-1185">Reference proteome</keyword>
<proteinExistence type="predicted"/>
<sequence>MESSYEEAIVGLKKLLSEKGELAPEAAAKIQQITAELTTAAATKDTFNPVERVKSGFIYFKREKYELCIASSSDELACGAQFMVFACSDSRVCPSHVLDFQPGEAFVVRNVANLVPPYDKVKYSGVGAAVEYAVLHLKVENIVVIGHSSCGGIKGLLSFAFDGTSSTDFIEDWVKIGLPAKAKVKAEKGDAPLPELCAACEKEAVNVSLGNLLTYPFVREGLLKKTLALKGGYYDFVKGSFELWGLDFGLSPSLSV</sequence>
<organism evidence="1 2">
    <name type="scientific">Rhododendron molle</name>
    <name type="common">Chinese azalea</name>
    <name type="synonym">Azalea mollis</name>
    <dbReference type="NCBI Taxonomy" id="49168"/>
    <lineage>
        <taxon>Eukaryota</taxon>
        <taxon>Viridiplantae</taxon>
        <taxon>Streptophyta</taxon>
        <taxon>Embryophyta</taxon>
        <taxon>Tracheophyta</taxon>
        <taxon>Spermatophyta</taxon>
        <taxon>Magnoliopsida</taxon>
        <taxon>eudicotyledons</taxon>
        <taxon>Gunneridae</taxon>
        <taxon>Pentapetalae</taxon>
        <taxon>asterids</taxon>
        <taxon>Ericales</taxon>
        <taxon>Ericaceae</taxon>
        <taxon>Ericoideae</taxon>
        <taxon>Rhodoreae</taxon>
        <taxon>Rhododendron</taxon>
    </lineage>
</organism>